<dbReference type="GO" id="GO:0005509">
    <property type="term" value="F:calcium ion binding"/>
    <property type="evidence" value="ECO:0007669"/>
    <property type="project" value="InterPro"/>
</dbReference>
<reference evidence="11" key="1">
    <citation type="submission" date="2012-12" db="EMBL/GenBank/DDBJ databases">
        <authorList>
            <person name="Hellsten U."/>
            <person name="Grimwood J."/>
            <person name="Chapman J.A."/>
            <person name="Shapiro H."/>
            <person name="Aerts A."/>
            <person name="Otillar R.P."/>
            <person name="Terry A.Y."/>
            <person name="Boore J.L."/>
            <person name="Simakov O."/>
            <person name="Marletaz F."/>
            <person name="Cho S.-J."/>
            <person name="Edsinger-Gonzales E."/>
            <person name="Havlak P."/>
            <person name="Kuo D.-H."/>
            <person name="Larsson T."/>
            <person name="Lv J."/>
            <person name="Arendt D."/>
            <person name="Savage R."/>
            <person name="Osoegawa K."/>
            <person name="de Jong P."/>
            <person name="Lindberg D.R."/>
            <person name="Seaver E.C."/>
            <person name="Weisblat D.A."/>
            <person name="Putnam N.H."/>
            <person name="Grigoriev I.V."/>
            <person name="Rokhsar D.S."/>
        </authorList>
    </citation>
    <scope>NUCLEOTIDE SEQUENCE</scope>
    <source>
        <strain evidence="11">I ESC-2004</strain>
    </source>
</reference>
<dbReference type="InterPro" id="IPR050751">
    <property type="entry name" value="ECM_structural_protein"/>
</dbReference>
<evidence type="ECO:0008006" key="12">
    <source>
        <dbReference type="Google" id="ProtNLM"/>
    </source>
</evidence>
<keyword evidence="1 4" id="KW-0245">EGF-like domain</keyword>
<dbReference type="PROSITE" id="PS50923">
    <property type="entry name" value="SUSHI"/>
    <property type="match status" value="2"/>
</dbReference>
<dbReference type="InterPro" id="IPR011641">
    <property type="entry name" value="Tyr-kin_ephrin_A/B_rcpt-like"/>
</dbReference>
<feature type="disulfide bond" evidence="4">
    <location>
        <begin position="513"/>
        <end position="523"/>
    </location>
</feature>
<reference evidence="10" key="3">
    <citation type="submission" date="2015-06" db="UniProtKB">
        <authorList>
            <consortium name="EnsemblMetazoa"/>
        </authorList>
    </citation>
    <scope>IDENTIFICATION</scope>
</reference>
<feature type="domain" description="EGF-like" evidence="7">
    <location>
        <begin position="509"/>
        <end position="545"/>
    </location>
</feature>
<dbReference type="InterPro" id="IPR018097">
    <property type="entry name" value="EGF_Ca-bd_CS"/>
</dbReference>
<dbReference type="PROSITE" id="PS50026">
    <property type="entry name" value="EGF_3"/>
    <property type="match status" value="1"/>
</dbReference>
<feature type="disulfide bond" evidence="5">
    <location>
        <begin position="150"/>
        <end position="177"/>
    </location>
</feature>
<dbReference type="EMBL" id="KB309345">
    <property type="protein sequence ID" value="ELT94723.1"/>
    <property type="molecule type" value="Genomic_DNA"/>
</dbReference>
<dbReference type="Gene3D" id="2.10.70.10">
    <property type="entry name" value="Complement Module, domain 1"/>
    <property type="match status" value="3"/>
</dbReference>
<keyword evidence="3 4" id="KW-1015">Disulfide bond</keyword>
<dbReference type="SMART" id="SM01411">
    <property type="entry name" value="Ephrin_rec_like"/>
    <property type="match status" value="4"/>
</dbReference>
<dbReference type="InterPro" id="IPR000152">
    <property type="entry name" value="EGF-type_Asp/Asn_hydroxyl_site"/>
</dbReference>
<dbReference type="SMART" id="SM00032">
    <property type="entry name" value="CCP"/>
    <property type="match status" value="3"/>
</dbReference>
<dbReference type="PROSITE" id="PS00010">
    <property type="entry name" value="ASX_HYDROXYL"/>
    <property type="match status" value="1"/>
</dbReference>
<dbReference type="InterPro" id="IPR001881">
    <property type="entry name" value="EGF-like_Ca-bd_dom"/>
</dbReference>
<sequence length="894" mass="96958">MEFRGFLAFFFLLLSAAVLASESDKKNDLLDVEDDEEVDDHMKGDRGIFLLPRQAKTLLRVRRWGIKSLWGEEQEEESESRERRAEANRRAEHQRACQRSCWGGWTGWSSCSTPCGSSGVTCGFPGSPNKGQVSPTGSRHYYGVTASYSCQTGYTLQGSRTRVCQNSGQWSGSLPTCQRYMLNGQATLACDANGNWNYPKPTCQSQLKPLSTLLVSITILLKLFNAPHCITQAMEHLVFQEEHIKLSLHTAAILATWHKAARGGLVRLTDNGVVLPSHANKFNVQHWRLHLMEAFDQLHLERLPMELLYSIAVKQVTEFKDQVAGLAKEHLPLVPGLALSLGVISLNHTACPRNSYKIGLSTASTCSNCPSNSQTVTTASPTKQHCICNNGFRGQAGGPCQEILCPNLTPPANARLASCSRKINSVCKIGCNAGYVVSAGSEFRMCLPDGSWAGSDLVCRACPMNTYKANNSTCTQCPDHSTTSATGNSLQGCRCNAGYHGPAGGPCNDADECSQTPGCEQTCVNTPGSYRCTCTVPGYVQHASDPKSCLMKNSCPDLDAPDNGGVVCVQEPSTNTARCQVKCNAGFEHPLQPNVYEECGPNTAWSWSTDMSDALLGCTKAIFAGVALELEVAYFTDDCNSLTAAQKQQISEEFMSLLRSRSVCVEDGKDTCDTGSTTITCGTETDDDMSFFDDWDMGFRKKRSTRSAMILKFVLKTKENSAANCSKVCWNDISDDCLRNCENNMAQKANTSLLCAANKVQGIFSNARSSLSHPNSEMRPSSALPIQPPSISIAGLNLVPMQGVRRHAPITQCPSGMIKRNQTCIECPAGTHLPPGSAECALCPMGTHQPNARQTFCIPCVMRPTTITKNGATSCDQVIRLVIRPGGFLGHSPP</sequence>
<accession>R7TLL5</accession>
<dbReference type="SUPFAM" id="SSF57196">
    <property type="entry name" value="EGF/Laminin"/>
    <property type="match status" value="1"/>
</dbReference>
<comment type="caution">
    <text evidence="4">Lacks conserved residue(s) required for the propagation of feature annotation.</text>
</comment>
<evidence type="ECO:0000313" key="9">
    <source>
        <dbReference type="EMBL" id="ELT94723.1"/>
    </source>
</evidence>
<dbReference type="HOGENOM" id="CLU_332105_0_0_1"/>
<reference evidence="9 11" key="2">
    <citation type="journal article" date="2013" name="Nature">
        <title>Insights into bilaterian evolution from three spiralian genomes.</title>
        <authorList>
            <person name="Simakov O."/>
            <person name="Marletaz F."/>
            <person name="Cho S.J."/>
            <person name="Edsinger-Gonzales E."/>
            <person name="Havlak P."/>
            <person name="Hellsten U."/>
            <person name="Kuo D.H."/>
            <person name="Larsson T."/>
            <person name="Lv J."/>
            <person name="Arendt D."/>
            <person name="Savage R."/>
            <person name="Osoegawa K."/>
            <person name="de Jong P."/>
            <person name="Grimwood J."/>
            <person name="Chapman J.A."/>
            <person name="Shapiro H."/>
            <person name="Aerts A."/>
            <person name="Otillar R.P."/>
            <person name="Terry A.Y."/>
            <person name="Boore J.L."/>
            <person name="Grigoriev I.V."/>
            <person name="Lindberg D.R."/>
            <person name="Seaver E.C."/>
            <person name="Weisblat D.A."/>
            <person name="Putnam N.H."/>
            <person name="Rokhsar D.S."/>
        </authorList>
    </citation>
    <scope>NUCLEOTIDE SEQUENCE</scope>
    <source>
        <strain evidence="9 11">I ESC-2004</strain>
    </source>
</reference>
<dbReference type="Proteomes" id="UP000014760">
    <property type="component" value="Unassembled WGS sequence"/>
</dbReference>
<evidence type="ECO:0000313" key="11">
    <source>
        <dbReference type="Proteomes" id="UP000014760"/>
    </source>
</evidence>
<keyword evidence="5" id="KW-0768">Sushi</keyword>
<dbReference type="CDD" id="cd00054">
    <property type="entry name" value="EGF_CA"/>
    <property type="match status" value="1"/>
</dbReference>
<evidence type="ECO:0000256" key="4">
    <source>
        <dbReference type="PROSITE-ProRule" id="PRU00076"/>
    </source>
</evidence>
<dbReference type="Pfam" id="PF00084">
    <property type="entry name" value="Sushi"/>
    <property type="match status" value="2"/>
</dbReference>
<proteinExistence type="predicted"/>
<dbReference type="OrthoDB" id="6515930at2759"/>
<evidence type="ECO:0000256" key="5">
    <source>
        <dbReference type="PROSITE-ProRule" id="PRU00302"/>
    </source>
</evidence>
<dbReference type="SMART" id="SM00179">
    <property type="entry name" value="EGF_CA"/>
    <property type="match status" value="1"/>
</dbReference>
<dbReference type="SUPFAM" id="SSF57535">
    <property type="entry name" value="Complement control module/SCR domain"/>
    <property type="match status" value="2"/>
</dbReference>
<evidence type="ECO:0000256" key="2">
    <source>
        <dbReference type="ARBA" id="ARBA00022737"/>
    </source>
</evidence>
<keyword evidence="11" id="KW-1185">Reference proteome</keyword>
<organism evidence="9">
    <name type="scientific">Capitella teleta</name>
    <name type="common">Polychaete worm</name>
    <dbReference type="NCBI Taxonomy" id="283909"/>
    <lineage>
        <taxon>Eukaryota</taxon>
        <taxon>Metazoa</taxon>
        <taxon>Spiralia</taxon>
        <taxon>Lophotrochozoa</taxon>
        <taxon>Annelida</taxon>
        <taxon>Polychaeta</taxon>
        <taxon>Sedentaria</taxon>
        <taxon>Scolecida</taxon>
        <taxon>Capitellidae</taxon>
        <taxon>Capitella</taxon>
    </lineage>
</organism>
<evidence type="ECO:0000259" key="8">
    <source>
        <dbReference type="PROSITE" id="PS50923"/>
    </source>
</evidence>
<dbReference type="OMA" id="CEANEQW"/>
<dbReference type="InterPro" id="IPR035976">
    <property type="entry name" value="Sushi/SCR/CCP_sf"/>
</dbReference>
<evidence type="ECO:0000256" key="1">
    <source>
        <dbReference type="ARBA" id="ARBA00022536"/>
    </source>
</evidence>
<evidence type="ECO:0000256" key="6">
    <source>
        <dbReference type="SAM" id="SignalP"/>
    </source>
</evidence>
<feature type="signal peptide" evidence="6">
    <location>
        <begin position="1"/>
        <end position="20"/>
    </location>
</feature>
<evidence type="ECO:0000256" key="3">
    <source>
        <dbReference type="ARBA" id="ARBA00023157"/>
    </source>
</evidence>
<feature type="chain" id="PRO_5008787121" description="Sushi domain-containing protein" evidence="6">
    <location>
        <begin position="21"/>
        <end position="894"/>
    </location>
</feature>
<dbReference type="EnsemblMetazoa" id="CapteT223057">
    <property type="protein sequence ID" value="CapteP223057"/>
    <property type="gene ID" value="CapteG223057"/>
</dbReference>
<dbReference type="PANTHER" id="PTHR24034">
    <property type="entry name" value="EGF-LIKE DOMAIN-CONTAINING PROTEIN"/>
    <property type="match status" value="1"/>
</dbReference>
<dbReference type="Gene3D" id="2.10.50.10">
    <property type="entry name" value="Tumor Necrosis Factor Receptor, subunit A, domain 2"/>
    <property type="match status" value="1"/>
</dbReference>
<dbReference type="InterPro" id="IPR000436">
    <property type="entry name" value="Sushi_SCR_CCP_dom"/>
</dbReference>
<dbReference type="PROSITE" id="PS01187">
    <property type="entry name" value="EGF_CA"/>
    <property type="match status" value="1"/>
</dbReference>
<dbReference type="CDD" id="cd00033">
    <property type="entry name" value="CCP"/>
    <property type="match status" value="3"/>
</dbReference>
<keyword evidence="6" id="KW-0732">Signal</keyword>
<dbReference type="Pfam" id="PF07699">
    <property type="entry name" value="Ephrin_rec_like"/>
    <property type="match status" value="1"/>
</dbReference>
<evidence type="ECO:0000313" key="10">
    <source>
        <dbReference type="EnsemblMetazoa" id="CapteP223057"/>
    </source>
</evidence>
<evidence type="ECO:0000259" key="7">
    <source>
        <dbReference type="PROSITE" id="PS50026"/>
    </source>
</evidence>
<dbReference type="InterPro" id="IPR000742">
    <property type="entry name" value="EGF"/>
</dbReference>
<feature type="domain" description="Sushi" evidence="8">
    <location>
        <begin position="403"/>
        <end position="461"/>
    </location>
</feature>
<gene>
    <name evidence="9" type="ORF">CAPTEDRAFT_223057</name>
</gene>
<dbReference type="EMBL" id="AMQN01012175">
    <property type="status" value="NOT_ANNOTATED_CDS"/>
    <property type="molecule type" value="Genomic_DNA"/>
</dbReference>
<feature type="domain" description="Sushi" evidence="8">
    <location>
        <begin position="120"/>
        <end position="179"/>
    </location>
</feature>
<dbReference type="STRING" id="283909.R7TLL5"/>
<dbReference type="AlphaFoldDB" id="R7TLL5"/>
<protein>
    <recommendedName>
        <fullName evidence="12">Sushi domain-containing protein</fullName>
    </recommendedName>
</protein>
<dbReference type="Gene3D" id="2.10.25.10">
    <property type="entry name" value="Laminin"/>
    <property type="match status" value="1"/>
</dbReference>
<keyword evidence="2" id="KW-0677">Repeat</keyword>
<dbReference type="PANTHER" id="PTHR24034:SF89">
    <property type="entry name" value="COMPLEMENT COMPONENT C1Q RECEPTOR"/>
    <property type="match status" value="1"/>
</dbReference>
<name>R7TLL5_CAPTE</name>